<feature type="transmembrane region" description="Helical" evidence="2">
    <location>
        <begin position="7"/>
        <end position="26"/>
    </location>
</feature>
<dbReference type="Proteomes" id="UP000548632">
    <property type="component" value="Unassembled WGS sequence"/>
</dbReference>
<comment type="caution">
    <text evidence="3">The sequence shown here is derived from an EMBL/GenBank/DDBJ whole genome shotgun (WGS) entry which is preliminary data.</text>
</comment>
<feature type="region of interest" description="Disordered" evidence="1">
    <location>
        <begin position="167"/>
        <end position="201"/>
    </location>
</feature>
<evidence type="ECO:0000256" key="2">
    <source>
        <dbReference type="SAM" id="Phobius"/>
    </source>
</evidence>
<organism evidence="3 4">
    <name type="scientific">Thiospirillum jenense</name>
    <dbReference type="NCBI Taxonomy" id="1653858"/>
    <lineage>
        <taxon>Bacteria</taxon>
        <taxon>Pseudomonadati</taxon>
        <taxon>Pseudomonadota</taxon>
        <taxon>Gammaproteobacteria</taxon>
        <taxon>Chromatiales</taxon>
        <taxon>Chromatiaceae</taxon>
        <taxon>Thiospirillum</taxon>
    </lineage>
</organism>
<dbReference type="Pfam" id="PF10975">
    <property type="entry name" value="DUF2802"/>
    <property type="match status" value="1"/>
</dbReference>
<feature type="compositionally biased region" description="Basic and acidic residues" evidence="1">
    <location>
        <begin position="178"/>
        <end position="189"/>
    </location>
</feature>
<keyword evidence="2" id="KW-1133">Transmembrane helix</keyword>
<protein>
    <submittedName>
        <fullName evidence="3">DUF2802 domain-containing protein</fullName>
    </submittedName>
</protein>
<keyword evidence="2" id="KW-0472">Membrane</keyword>
<evidence type="ECO:0000256" key="1">
    <source>
        <dbReference type="SAM" id="MobiDB-lite"/>
    </source>
</evidence>
<dbReference type="AlphaFoldDB" id="A0A839HF41"/>
<keyword evidence="4" id="KW-1185">Reference proteome</keyword>
<dbReference type="InterPro" id="IPR021244">
    <property type="entry name" value="DUF2802"/>
</dbReference>
<dbReference type="RefSeq" id="WP_182583421.1">
    <property type="nucleotide sequence ID" value="NZ_JABVCQ010000010.1"/>
</dbReference>
<keyword evidence="2" id="KW-0812">Transmembrane</keyword>
<gene>
    <name evidence="3" type="ORF">HUK38_06015</name>
</gene>
<evidence type="ECO:0000313" key="4">
    <source>
        <dbReference type="Proteomes" id="UP000548632"/>
    </source>
</evidence>
<proteinExistence type="predicted"/>
<name>A0A839HF41_9GAMM</name>
<accession>A0A839HF41</accession>
<reference evidence="3 4" key="1">
    <citation type="journal article" date="2020" name="Arch. Microbiol.">
        <title>The genome sequence of the giant phototrophic gammaproteobacterium Thiospirillum jenense gives insight into its physiological properties and phylogenetic relationships.</title>
        <authorList>
            <person name="Imhoff J.F."/>
            <person name="Meyer T.E."/>
            <person name="Kyndt J.A."/>
        </authorList>
    </citation>
    <scope>NUCLEOTIDE SEQUENCE [LARGE SCALE GENOMIC DNA]</scope>
    <source>
        <strain evidence="3 4">DSM 216</strain>
    </source>
</reference>
<evidence type="ECO:0000313" key="3">
    <source>
        <dbReference type="EMBL" id="MBB1125787.1"/>
    </source>
</evidence>
<dbReference type="EMBL" id="JABVCQ010000010">
    <property type="protein sequence ID" value="MBB1125787.1"/>
    <property type="molecule type" value="Genomic_DNA"/>
</dbReference>
<sequence>MIERSDILAALFGIVAITALVAFVTLRQRLARVSTEFEQQTQAILAMQGAIKVLSGEAIGHRQDLAALRQAIDRLIELHHESRLETRLRDADSSPYSQAIALIRHGQSRDEVRKLCSLTESEVDLLFSLHGQGVGSGMRTPDRRLEPESRHELEQRLRRLHEQELRNLNQFGELPPTRFDDDPPSRFDVPEDDNWTPPNRR</sequence>